<organism evidence="4 5">
    <name type="scientific">Mesobacillus subterraneus</name>
    <dbReference type="NCBI Taxonomy" id="285983"/>
    <lineage>
        <taxon>Bacteria</taxon>
        <taxon>Bacillati</taxon>
        <taxon>Bacillota</taxon>
        <taxon>Bacilli</taxon>
        <taxon>Bacillales</taxon>
        <taxon>Bacillaceae</taxon>
        <taxon>Mesobacillus</taxon>
    </lineage>
</organism>
<dbReference type="PANTHER" id="PTHR11364:SF27">
    <property type="entry name" value="SULFURTRANSFERASE"/>
    <property type="match status" value="1"/>
</dbReference>
<evidence type="ECO:0000313" key="4">
    <source>
        <dbReference type="EMBL" id="RSD26560.1"/>
    </source>
</evidence>
<dbReference type="InterPro" id="IPR001307">
    <property type="entry name" value="Thiosulphate_STrfase_CS"/>
</dbReference>
<dbReference type="AlphaFoldDB" id="A0A3R9FF26"/>
<reference evidence="5" key="1">
    <citation type="submission" date="2018-12" db="EMBL/GenBank/DDBJ databases">
        <title>Bacillus chawlae sp. nov., Bacillus glennii sp. nov., and Bacillus saganii sp. nov. Isolated from the Vehicle Assembly Building at Kennedy Space Center where the Viking Spacecraft were Assembled.</title>
        <authorList>
            <person name="Seuylemezian A."/>
            <person name="Vaishampayan P."/>
        </authorList>
    </citation>
    <scope>NUCLEOTIDE SEQUENCE [LARGE SCALE GENOMIC DNA]</scope>
    <source>
        <strain evidence="5">DSM 13966</strain>
    </source>
</reference>
<evidence type="ECO:0000256" key="2">
    <source>
        <dbReference type="ARBA" id="ARBA00022737"/>
    </source>
</evidence>
<name>A0A3R9FF26_9BACI</name>
<dbReference type="FunFam" id="3.40.250.10:FF:000035">
    <property type="entry name" value="Thiosulfate sulfurtransferase"/>
    <property type="match status" value="1"/>
</dbReference>
<gene>
    <name evidence="4" type="ORF">EJA10_14285</name>
</gene>
<accession>A0A3R9FF26</accession>
<dbReference type="SUPFAM" id="SSF52821">
    <property type="entry name" value="Rhodanese/Cell cycle control phosphatase"/>
    <property type="match status" value="2"/>
</dbReference>
<comment type="caution">
    <text evidence="4">The sequence shown here is derived from an EMBL/GenBank/DDBJ whole genome shotgun (WGS) entry which is preliminary data.</text>
</comment>
<dbReference type="InterPro" id="IPR036873">
    <property type="entry name" value="Rhodanese-like_dom_sf"/>
</dbReference>
<dbReference type="SMART" id="SM00450">
    <property type="entry name" value="RHOD"/>
    <property type="match status" value="2"/>
</dbReference>
<protein>
    <submittedName>
        <fullName evidence="4">Sulfurtransferase</fullName>
    </submittedName>
</protein>
<dbReference type="Gene3D" id="3.40.250.10">
    <property type="entry name" value="Rhodanese-like domain"/>
    <property type="match status" value="2"/>
</dbReference>
<evidence type="ECO:0000256" key="1">
    <source>
        <dbReference type="ARBA" id="ARBA00022679"/>
    </source>
</evidence>
<dbReference type="GO" id="GO:0004792">
    <property type="term" value="F:thiosulfate-cyanide sulfurtransferase activity"/>
    <property type="evidence" value="ECO:0007669"/>
    <property type="project" value="InterPro"/>
</dbReference>
<evidence type="ECO:0000259" key="3">
    <source>
        <dbReference type="PROSITE" id="PS50206"/>
    </source>
</evidence>
<dbReference type="InterPro" id="IPR001763">
    <property type="entry name" value="Rhodanese-like_dom"/>
</dbReference>
<feature type="domain" description="Rhodanese" evidence="3">
    <location>
        <begin position="166"/>
        <end position="275"/>
    </location>
</feature>
<evidence type="ECO:0000313" key="5">
    <source>
        <dbReference type="Proteomes" id="UP000279911"/>
    </source>
</evidence>
<dbReference type="OrthoDB" id="9770030at2"/>
<dbReference type="CDD" id="cd01449">
    <property type="entry name" value="TST_Repeat_2"/>
    <property type="match status" value="1"/>
</dbReference>
<feature type="domain" description="Rhodanese" evidence="3">
    <location>
        <begin position="15"/>
        <end position="134"/>
    </location>
</feature>
<proteinExistence type="predicted"/>
<dbReference type="PROSITE" id="PS50206">
    <property type="entry name" value="RHODANESE_3"/>
    <property type="match status" value="2"/>
</dbReference>
<dbReference type="EMBL" id="RSFW01000015">
    <property type="protein sequence ID" value="RSD26560.1"/>
    <property type="molecule type" value="Genomic_DNA"/>
</dbReference>
<keyword evidence="1 4" id="KW-0808">Transferase</keyword>
<dbReference type="CDD" id="cd01448">
    <property type="entry name" value="TST_Repeat_1"/>
    <property type="match status" value="1"/>
</dbReference>
<sequence length="278" mass="31874">MHYFVSPEWLKEHYENQNVRVVDCRFKLGEGGFGKRQYEQCHIPGAVYFDLEKDLSGTVQKHGGRHPLPESSQLKKRIEEAGIEKDTVLVAYDAKEGAFASRFWWLMNYSGHQQVYILNGGFEAWEKAGYPVDRAETSYEKTEYTISENKEMLASYDEVRKIALEKSGDAILIDSRESRRYLGIEEHIDRIAGHIPTAINKPWMEGMENGYFKSPAEQEKRFADLDKERPVIVYCGSGVTATPNYLALKAAGFKNVRLYPGSYSDWVSYEENPVEKGE</sequence>
<keyword evidence="2" id="KW-0677">Repeat</keyword>
<dbReference type="RefSeq" id="WP_125480693.1">
    <property type="nucleotide sequence ID" value="NZ_RSFW01000015.1"/>
</dbReference>
<dbReference type="Pfam" id="PF00581">
    <property type="entry name" value="Rhodanese"/>
    <property type="match status" value="2"/>
</dbReference>
<dbReference type="PROSITE" id="PS00380">
    <property type="entry name" value="RHODANESE_1"/>
    <property type="match status" value="1"/>
</dbReference>
<dbReference type="PANTHER" id="PTHR11364">
    <property type="entry name" value="THIOSULFATE SULFERTANSFERASE"/>
    <property type="match status" value="1"/>
</dbReference>
<dbReference type="Proteomes" id="UP000279911">
    <property type="component" value="Unassembled WGS sequence"/>
</dbReference>
<dbReference type="InterPro" id="IPR045078">
    <property type="entry name" value="TST/MPST-like"/>
</dbReference>